<dbReference type="PANTHER" id="PTHR30510">
    <property type="entry name" value="UPF0229 PROTEIN YEAH"/>
    <property type="match status" value="1"/>
</dbReference>
<evidence type="ECO:0000256" key="1">
    <source>
        <dbReference type="SAM" id="MobiDB-lite"/>
    </source>
</evidence>
<dbReference type="AlphaFoldDB" id="A0A150WRG0"/>
<comment type="caution">
    <text evidence="2">The sequence shown here is derived from an EMBL/GenBank/DDBJ whole genome shotgun (WGS) entry which is preliminary data.</text>
</comment>
<evidence type="ECO:0000313" key="3">
    <source>
        <dbReference type="Proteomes" id="UP000075320"/>
    </source>
</evidence>
<dbReference type="PANTHER" id="PTHR30510:SF2">
    <property type="entry name" value="UPF0229 PROTEIN YEAH"/>
    <property type="match status" value="1"/>
</dbReference>
<reference evidence="2 3" key="1">
    <citation type="submission" date="2016-03" db="EMBL/GenBank/DDBJ databases">
        <authorList>
            <person name="Ploux O."/>
        </authorList>
    </citation>
    <scope>NUCLEOTIDE SEQUENCE [LARGE SCALE GENOMIC DNA]</scope>
    <source>
        <strain evidence="2 3">R0</strain>
    </source>
</reference>
<proteinExistence type="predicted"/>
<protein>
    <submittedName>
        <fullName evidence="2">Stress response protein</fullName>
    </submittedName>
</protein>
<dbReference type="OrthoDB" id="5289021at2"/>
<sequence length="367" mass="41738">MTMAIREDQNRFREIVKGKVKEDLRKYVSQGEMIGKRENEFVKIPLPRIDIPNFRYGPKQQGGVGQGEGQPGQDVGDPGEGGQGQAGEAPGEHMVEVEMSMDELADILGEKLELPRIQPKGAKNIDSMKTKFTGLAPVGPEGLRHFKSSYKRALKRMVGSGTYNSEEPMVLPIRRDMQYKSFKKVQQPQTQAVVIYMMDVSGSMGDEQKEIVRLESFWINTWLKKHYKGLETRFIIHDAAAKEVDEDTFFRTSESGGTLISSAYKLCQEIILQDYPVNEWNIYPFHFSDGDNWSGEDTKLCMKLLQDFFLPNCNVFGYGQVESKYGSGQFLKDLQKEFGEDERLTLSQIENRDKILDSIKDFLGKGR</sequence>
<dbReference type="EMBL" id="LUKE01000001">
    <property type="protein sequence ID" value="KYG66907.1"/>
    <property type="molecule type" value="Genomic_DNA"/>
</dbReference>
<accession>A0A150WRG0</accession>
<keyword evidence="3" id="KW-1185">Reference proteome</keyword>
<dbReference type="Pfam" id="PF04285">
    <property type="entry name" value="DUF444"/>
    <property type="match status" value="2"/>
</dbReference>
<feature type="compositionally biased region" description="Gly residues" evidence="1">
    <location>
        <begin position="60"/>
        <end position="70"/>
    </location>
</feature>
<dbReference type="NCBIfam" id="NF003711">
    <property type="entry name" value="PRK05325.2-3"/>
    <property type="match status" value="1"/>
</dbReference>
<evidence type="ECO:0000313" key="2">
    <source>
        <dbReference type="EMBL" id="KYG66907.1"/>
    </source>
</evidence>
<organism evidence="2 3">
    <name type="scientific">Bdellovibrio bacteriovorus</name>
    <dbReference type="NCBI Taxonomy" id="959"/>
    <lineage>
        <taxon>Bacteria</taxon>
        <taxon>Pseudomonadati</taxon>
        <taxon>Bdellovibrionota</taxon>
        <taxon>Bdellovibrionia</taxon>
        <taxon>Bdellovibrionales</taxon>
        <taxon>Pseudobdellovibrionaceae</taxon>
        <taxon>Bdellovibrio</taxon>
    </lineage>
</organism>
<name>A0A150WRG0_BDEBC</name>
<dbReference type="InterPro" id="IPR006698">
    <property type="entry name" value="UPF0229"/>
</dbReference>
<dbReference type="Proteomes" id="UP000075320">
    <property type="component" value="Unassembled WGS sequence"/>
</dbReference>
<feature type="region of interest" description="Disordered" evidence="1">
    <location>
        <begin position="52"/>
        <end position="90"/>
    </location>
</feature>
<gene>
    <name evidence="2" type="ORF">AZI86_07715</name>
</gene>